<keyword evidence="1" id="KW-0812">Transmembrane</keyword>
<feature type="transmembrane region" description="Helical" evidence="1">
    <location>
        <begin position="7"/>
        <end position="25"/>
    </location>
</feature>
<dbReference type="RefSeq" id="WP_163961386.1">
    <property type="nucleotide sequence ID" value="NZ_JAAGNX010000001.1"/>
</dbReference>
<evidence type="ECO:0000313" key="3">
    <source>
        <dbReference type="Proteomes" id="UP000478417"/>
    </source>
</evidence>
<keyword evidence="1" id="KW-0472">Membrane</keyword>
<accession>A0A6B2LY00</accession>
<reference evidence="2 3" key="1">
    <citation type="submission" date="2020-02" db="EMBL/GenBank/DDBJ databases">
        <title>Albibacoteraceae fam. nov., the first described family within the subdivision 4 Verrucomicrobia.</title>
        <authorList>
            <person name="Xi F."/>
        </authorList>
    </citation>
    <scope>NUCLEOTIDE SEQUENCE [LARGE SCALE GENOMIC DNA]</scope>
    <source>
        <strain evidence="2 3">CK1056</strain>
    </source>
</reference>
<dbReference type="Proteomes" id="UP000478417">
    <property type="component" value="Unassembled WGS sequence"/>
</dbReference>
<comment type="caution">
    <text evidence="2">The sequence shown here is derived from an EMBL/GenBank/DDBJ whole genome shotgun (WGS) entry which is preliminary data.</text>
</comment>
<organism evidence="2 3">
    <name type="scientific">Oceanipulchritudo coccoides</name>
    <dbReference type="NCBI Taxonomy" id="2706888"/>
    <lineage>
        <taxon>Bacteria</taxon>
        <taxon>Pseudomonadati</taxon>
        <taxon>Verrucomicrobiota</taxon>
        <taxon>Opitutia</taxon>
        <taxon>Puniceicoccales</taxon>
        <taxon>Oceanipulchritudinaceae</taxon>
        <taxon>Oceanipulchritudo</taxon>
    </lineage>
</organism>
<evidence type="ECO:0000256" key="1">
    <source>
        <dbReference type="SAM" id="Phobius"/>
    </source>
</evidence>
<dbReference type="AlphaFoldDB" id="A0A6B2LY00"/>
<keyword evidence="1" id="KW-1133">Transmembrane helix</keyword>
<name>A0A6B2LY00_9BACT</name>
<keyword evidence="3" id="KW-1185">Reference proteome</keyword>
<proteinExistence type="predicted"/>
<dbReference type="EMBL" id="JAAGNX010000001">
    <property type="protein sequence ID" value="NDV60926.1"/>
    <property type="molecule type" value="Genomic_DNA"/>
</dbReference>
<protein>
    <submittedName>
        <fullName evidence="2">Uncharacterized protein</fullName>
    </submittedName>
</protein>
<sequence>MLRFTRAIVPTLLTVAIVLGGYFWMREEITSRIYREKLDFLASQYSALAEQYNAAVRQSAITELEVTADAVAVLVRTVDGSIRRVPTPFSPKEELYVDYVVGNGRIWIRRVFDASTPPGRALVIDPIWKTVDWESPELSYGKAIYRTLQPGIWSIQVNGSGALSLERVDSSRVAVLQASPEIRTYEEMQIALDAEVKSIGTEDFWKLFLGLFK</sequence>
<evidence type="ECO:0000313" key="2">
    <source>
        <dbReference type="EMBL" id="NDV60926.1"/>
    </source>
</evidence>
<gene>
    <name evidence="2" type="ORF">G0Q06_00505</name>
</gene>